<dbReference type="Proteomes" id="UP000318741">
    <property type="component" value="Chromosome"/>
</dbReference>
<feature type="signal peptide" evidence="3">
    <location>
        <begin position="1"/>
        <end position="29"/>
    </location>
</feature>
<dbReference type="InterPro" id="IPR029052">
    <property type="entry name" value="Metallo-depent_PP-like"/>
</dbReference>
<evidence type="ECO:0000313" key="6">
    <source>
        <dbReference type="EMBL" id="QDT14268.1"/>
    </source>
</evidence>
<dbReference type="PANTHER" id="PTHR22953:SF153">
    <property type="entry name" value="PURPLE ACID PHOSPHATASE"/>
    <property type="match status" value="1"/>
</dbReference>
<dbReference type="SUPFAM" id="SSF49363">
    <property type="entry name" value="Purple acid phosphatase, N-terminal domain"/>
    <property type="match status" value="1"/>
</dbReference>
<dbReference type="InterPro" id="IPR039331">
    <property type="entry name" value="PAPs-like"/>
</dbReference>
<feature type="region of interest" description="Disordered" evidence="2">
    <location>
        <begin position="372"/>
        <end position="396"/>
    </location>
</feature>
<keyword evidence="7" id="KW-1185">Reference proteome</keyword>
<reference evidence="6 7" key="1">
    <citation type="submission" date="2019-02" db="EMBL/GenBank/DDBJ databases">
        <title>Deep-cultivation of Planctomycetes and their phenomic and genomic characterization uncovers novel biology.</title>
        <authorList>
            <person name="Wiegand S."/>
            <person name="Jogler M."/>
            <person name="Boedeker C."/>
            <person name="Pinto D."/>
            <person name="Vollmers J."/>
            <person name="Rivas-Marin E."/>
            <person name="Kohn T."/>
            <person name="Peeters S.H."/>
            <person name="Heuer A."/>
            <person name="Rast P."/>
            <person name="Oberbeckmann S."/>
            <person name="Bunk B."/>
            <person name="Jeske O."/>
            <person name="Meyerdierks A."/>
            <person name="Storesund J.E."/>
            <person name="Kallscheuer N."/>
            <person name="Luecker S."/>
            <person name="Lage O.M."/>
            <person name="Pohl T."/>
            <person name="Merkel B.J."/>
            <person name="Hornburger P."/>
            <person name="Mueller R.-W."/>
            <person name="Bruemmer F."/>
            <person name="Labrenz M."/>
            <person name="Spormann A.M."/>
            <person name="Op den Camp H."/>
            <person name="Overmann J."/>
            <person name="Amann R."/>
            <person name="Jetten M.S.M."/>
            <person name="Mascher T."/>
            <person name="Medema M.H."/>
            <person name="Devos D.P."/>
            <person name="Kaster A.-K."/>
            <person name="Ovreas L."/>
            <person name="Rohde M."/>
            <person name="Galperin M.Y."/>
            <person name="Jogler C."/>
        </authorList>
    </citation>
    <scope>NUCLEOTIDE SEQUENCE [LARGE SCALE GENOMIC DNA]</scope>
    <source>
        <strain evidence="6 7">CA12</strain>
    </source>
</reference>
<keyword evidence="1 3" id="KW-0732">Signal</keyword>
<evidence type="ECO:0000259" key="5">
    <source>
        <dbReference type="Pfam" id="PF16656"/>
    </source>
</evidence>
<dbReference type="GO" id="GO:0046872">
    <property type="term" value="F:metal ion binding"/>
    <property type="evidence" value="ECO:0007669"/>
    <property type="project" value="InterPro"/>
</dbReference>
<dbReference type="Pfam" id="PF16656">
    <property type="entry name" value="Pur_ac_phosph_N"/>
    <property type="match status" value="1"/>
</dbReference>
<dbReference type="InterPro" id="IPR004843">
    <property type="entry name" value="Calcineurin-like_PHP"/>
</dbReference>
<feature type="domain" description="Calcineurin-like phosphoesterase" evidence="4">
    <location>
        <begin position="152"/>
        <end position="355"/>
    </location>
</feature>
<dbReference type="GO" id="GO:0004035">
    <property type="term" value="F:alkaline phosphatase activity"/>
    <property type="evidence" value="ECO:0007669"/>
    <property type="project" value="UniProtKB-EC"/>
</dbReference>
<feature type="region of interest" description="Disordered" evidence="2">
    <location>
        <begin position="468"/>
        <end position="490"/>
    </location>
</feature>
<dbReference type="AlphaFoldDB" id="A0A517P4E8"/>
<sequence length="681" mass="75384" precursor="true">MLQSVRWRRLSWQVALVCALAACGSPARSADGVLSRGPYLQMGTPDSMAILWRTEGPIRPTVRYGRSPDQLDHVVEDDGITVRVSPDQSNGDDLPRLHSAPEQTYQYEAQLTGLEAGTEYYYQVFDGERALAGGDADHRFATHPQPGQARPLRFWVVGDSGTGGKDQKLVHDAMRQFTGDQDRPLDLYVHVGDMAYGSGTDDQFQERFFEIYQPTLRNVVCWPAMGNHEGHTSKGETGVGPYYDAYRVPTRGEAGGAASGTEAYYAFDYGRVHFVCLDSHDLDRSPAGAMAQWLRADLEKTNADWLIAFWHHPPYTKGSHDSDRERQLVEMRTHVMPILESAGVDLVLTGHSHIYERSMLIDGAYATPTTAEGVVLDDGDGDPSGDGSYRKSAGLRPNEGAVQVVAGHGGAGLSRKGTMPVMKRILLEHGSVVVDVDGDALTAVMINKHGETRDLFQIVKRGEVSPQRIADPWRPEPPSPEEMRPPGKLPRVLVPKNAVQLVKPHEHWEYLAGEHPPEDWNEFDFHTEGWSSGRAGFGYGDDDDMTQLKGMRGKYSVVYTRTEFGEPPAAAGELGLVINYDDGFIAYLNGQEVQRVGVKKGSGTDAGKIDSHEADGYHYIPLPGARKHLRPDENLLAIEGHNRKIDSSDFTLDAYFIFVPQDEKEVVEEKAEKEARTEQEE</sequence>
<organism evidence="6 7">
    <name type="scientific">Alienimonas californiensis</name>
    <dbReference type="NCBI Taxonomy" id="2527989"/>
    <lineage>
        <taxon>Bacteria</taxon>
        <taxon>Pseudomonadati</taxon>
        <taxon>Planctomycetota</taxon>
        <taxon>Planctomycetia</taxon>
        <taxon>Planctomycetales</taxon>
        <taxon>Planctomycetaceae</taxon>
        <taxon>Alienimonas</taxon>
    </lineage>
</organism>
<accession>A0A517P4E8</accession>
<gene>
    <name evidence="6" type="primary">phoA_1</name>
    <name evidence="6" type="ORF">CA12_03390</name>
</gene>
<proteinExistence type="predicted"/>
<dbReference type="Gene3D" id="2.60.120.260">
    <property type="entry name" value="Galactose-binding domain-like"/>
    <property type="match status" value="1"/>
</dbReference>
<evidence type="ECO:0000256" key="1">
    <source>
        <dbReference type="ARBA" id="ARBA00022729"/>
    </source>
</evidence>
<dbReference type="InterPro" id="IPR015914">
    <property type="entry name" value="PAPs_N"/>
</dbReference>
<dbReference type="EC" id="3.1.3.1" evidence="6"/>
<dbReference type="KEGG" id="acaf:CA12_03390"/>
<keyword evidence="6" id="KW-0378">Hydrolase</keyword>
<evidence type="ECO:0000256" key="2">
    <source>
        <dbReference type="SAM" id="MobiDB-lite"/>
    </source>
</evidence>
<name>A0A517P4E8_9PLAN</name>
<dbReference type="Gene3D" id="3.60.21.10">
    <property type="match status" value="1"/>
</dbReference>
<dbReference type="InterPro" id="IPR008963">
    <property type="entry name" value="Purple_acid_Pase-like_N"/>
</dbReference>
<evidence type="ECO:0000256" key="3">
    <source>
        <dbReference type="SAM" id="SignalP"/>
    </source>
</evidence>
<feature type="domain" description="Purple acid phosphatase N-terminal" evidence="5">
    <location>
        <begin position="40"/>
        <end position="129"/>
    </location>
</feature>
<dbReference type="SUPFAM" id="SSF56300">
    <property type="entry name" value="Metallo-dependent phosphatases"/>
    <property type="match status" value="1"/>
</dbReference>
<dbReference type="EMBL" id="CP036265">
    <property type="protein sequence ID" value="QDT14268.1"/>
    <property type="molecule type" value="Genomic_DNA"/>
</dbReference>
<dbReference type="PANTHER" id="PTHR22953">
    <property type="entry name" value="ACID PHOSPHATASE RELATED"/>
    <property type="match status" value="1"/>
</dbReference>
<evidence type="ECO:0000313" key="7">
    <source>
        <dbReference type="Proteomes" id="UP000318741"/>
    </source>
</evidence>
<dbReference type="Pfam" id="PF00149">
    <property type="entry name" value="Metallophos"/>
    <property type="match status" value="1"/>
</dbReference>
<dbReference type="GO" id="GO:0003993">
    <property type="term" value="F:acid phosphatase activity"/>
    <property type="evidence" value="ECO:0007669"/>
    <property type="project" value="InterPro"/>
</dbReference>
<feature type="chain" id="PRO_5022141200" evidence="3">
    <location>
        <begin position="30"/>
        <end position="681"/>
    </location>
</feature>
<evidence type="ECO:0000259" key="4">
    <source>
        <dbReference type="Pfam" id="PF00149"/>
    </source>
</evidence>
<dbReference type="Gene3D" id="2.60.40.380">
    <property type="entry name" value="Purple acid phosphatase-like, N-terminal"/>
    <property type="match status" value="1"/>
</dbReference>
<dbReference type="PROSITE" id="PS51257">
    <property type="entry name" value="PROKAR_LIPOPROTEIN"/>
    <property type="match status" value="1"/>
</dbReference>
<protein>
    <submittedName>
        <fullName evidence="6">Alkaline phosphatase</fullName>
        <ecNumber evidence="6">3.1.3.1</ecNumber>
    </submittedName>
</protein>
<dbReference type="RefSeq" id="WP_165700496.1">
    <property type="nucleotide sequence ID" value="NZ_CP036265.1"/>
</dbReference>